<feature type="active site" description="Proton acceptor" evidence="8">
    <location>
        <position position="67"/>
    </location>
</feature>
<proteinExistence type="inferred from homology"/>
<dbReference type="OrthoDB" id="3609723at2"/>
<dbReference type="SUPFAM" id="SSF53223">
    <property type="entry name" value="Aminoacid dehydrogenase-like, N-terminal domain"/>
    <property type="match status" value="1"/>
</dbReference>
<comment type="function">
    <text evidence="8">Involved in the biosynthesis of the chorismate, which leads to the biosynthesis of aromatic amino acids. Catalyzes the reversible NADPH linked reduction of 3-dehydroshikimate (DHSA) to yield shikimate (SA).</text>
</comment>
<evidence type="ECO:0000256" key="4">
    <source>
        <dbReference type="ARBA" id="ARBA00022857"/>
    </source>
</evidence>
<protein>
    <recommendedName>
        <fullName evidence="2 8">Shikimate dehydrogenase (NADP(+))</fullName>
        <shortName evidence="8">SDH</shortName>
        <ecNumber evidence="2 8">1.1.1.25</ecNumber>
    </recommendedName>
</protein>
<dbReference type="GO" id="GO:0008652">
    <property type="term" value="P:amino acid biosynthetic process"/>
    <property type="evidence" value="ECO:0007669"/>
    <property type="project" value="UniProtKB-KW"/>
</dbReference>
<comment type="similarity">
    <text evidence="8">Belongs to the shikimate dehydrogenase family.</text>
</comment>
<feature type="domain" description="Quinate/shikimate 5-dehydrogenase/glutamyl-tRNA reductase" evidence="9">
    <location>
        <begin position="111"/>
        <end position="165"/>
    </location>
</feature>
<dbReference type="NCBIfam" id="TIGR00507">
    <property type="entry name" value="aroE"/>
    <property type="match status" value="1"/>
</dbReference>
<feature type="binding site" evidence="8">
    <location>
        <position position="79"/>
    </location>
    <ligand>
        <name>NADP(+)</name>
        <dbReference type="ChEBI" id="CHEBI:58349"/>
    </ligand>
</feature>
<keyword evidence="5 8" id="KW-0560">Oxidoreductase</keyword>
<dbReference type="InterPro" id="IPR006151">
    <property type="entry name" value="Shikm_DH/Glu-tRNA_Rdtase"/>
</dbReference>
<evidence type="ECO:0000256" key="7">
    <source>
        <dbReference type="ARBA" id="ARBA00049442"/>
    </source>
</evidence>
<dbReference type="SUPFAM" id="SSF51735">
    <property type="entry name" value="NAD(P)-binding Rossmann-fold domains"/>
    <property type="match status" value="1"/>
</dbReference>
<keyword evidence="4 8" id="KW-0521">NADP</keyword>
<reference evidence="11 12" key="1">
    <citation type="submission" date="2019-03" db="EMBL/GenBank/DDBJ databases">
        <title>Paraburkholderia sp. 4M-K11, isolated from subtropical forest soil.</title>
        <authorList>
            <person name="Gao Z.-H."/>
            <person name="Qiu L.-H."/>
        </authorList>
    </citation>
    <scope>NUCLEOTIDE SEQUENCE [LARGE SCALE GENOMIC DNA]</scope>
    <source>
        <strain evidence="11 12">4M-K11</strain>
    </source>
</reference>
<dbReference type="AlphaFoldDB" id="A0A4R5LXH5"/>
<dbReference type="UniPathway" id="UPA00053">
    <property type="reaction ID" value="UER00087"/>
</dbReference>
<evidence type="ECO:0000256" key="6">
    <source>
        <dbReference type="ARBA" id="ARBA00023141"/>
    </source>
</evidence>
<dbReference type="Gene3D" id="3.40.50.720">
    <property type="entry name" value="NAD(P)-binding Rossmann-like Domain"/>
    <property type="match status" value="1"/>
</dbReference>
<evidence type="ECO:0000256" key="5">
    <source>
        <dbReference type="ARBA" id="ARBA00023002"/>
    </source>
</evidence>
<dbReference type="InterPro" id="IPR011342">
    <property type="entry name" value="Shikimate_DH"/>
</dbReference>
<dbReference type="InterPro" id="IPR013708">
    <property type="entry name" value="Shikimate_DH-bd_N"/>
</dbReference>
<dbReference type="GO" id="GO:0009073">
    <property type="term" value="P:aromatic amino acid family biosynthetic process"/>
    <property type="evidence" value="ECO:0007669"/>
    <property type="project" value="UniProtKB-KW"/>
</dbReference>
<comment type="pathway">
    <text evidence="1 8">Metabolic intermediate biosynthesis; chorismate biosynthesis; chorismate from D-erythrose 4-phosphate and phosphoenolpyruvate: step 4/7.</text>
</comment>
<name>A0A4R5LXH5_9BURK</name>
<dbReference type="Proteomes" id="UP000295722">
    <property type="component" value="Unassembled WGS sequence"/>
</dbReference>
<organism evidence="11 12">
    <name type="scientific">Paraburkholderia silviterrae</name>
    <dbReference type="NCBI Taxonomy" id="2528715"/>
    <lineage>
        <taxon>Bacteria</taxon>
        <taxon>Pseudomonadati</taxon>
        <taxon>Pseudomonadota</taxon>
        <taxon>Betaproteobacteria</taxon>
        <taxon>Burkholderiales</taxon>
        <taxon>Burkholderiaceae</taxon>
        <taxon>Paraburkholderia</taxon>
    </lineage>
</organism>
<dbReference type="HAMAP" id="MF_00222">
    <property type="entry name" value="Shikimate_DH_AroE"/>
    <property type="match status" value="1"/>
</dbReference>
<gene>
    <name evidence="8 11" type="primary">aroE</name>
    <name evidence="11" type="ORF">EYW47_39990</name>
</gene>
<keyword evidence="12" id="KW-1185">Reference proteome</keyword>
<feature type="binding site" evidence="8">
    <location>
        <position position="234"/>
    </location>
    <ligand>
        <name>NADP(+)</name>
        <dbReference type="ChEBI" id="CHEBI:58349"/>
    </ligand>
</feature>
<comment type="caution">
    <text evidence="11">The sequence shown here is derived from an EMBL/GenBank/DDBJ whole genome shotgun (WGS) entry which is preliminary data.</text>
</comment>
<feature type="binding site" evidence="8">
    <location>
        <position position="211"/>
    </location>
    <ligand>
        <name>NADP(+)</name>
        <dbReference type="ChEBI" id="CHEBI:58349"/>
    </ligand>
</feature>
<dbReference type="GO" id="GO:0004764">
    <property type="term" value="F:shikimate 3-dehydrogenase (NADP+) activity"/>
    <property type="evidence" value="ECO:0007669"/>
    <property type="project" value="UniProtKB-UniRule"/>
</dbReference>
<dbReference type="Pfam" id="PF01488">
    <property type="entry name" value="Shikimate_DH"/>
    <property type="match status" value="1"/>
</dbReference>
<dbReference type="InterPro" id="IPR036291">
    <property type="entry name" value="NAD(P)-bd_dom_sf"/>
</dbReference>
<feature type="binding site" evidence="8">
    <location>
        <position position="88"/>
    </location>
    <ligand>
        <name>shikimate</name>
        <dbReference type="ChEBI" id="CHEBI:36208"/>
    </ligand>
</feature>
<dbReference type="PANTHER" id="PTHR21089:SF1">
    <property type="entry name" value="BIFUNCTIONAL 3-DEHYDROQUINATE DEHYDRATASE_SHIKIMATE DEHYDROGENASE, CHLOROPLASTIC"/>
    <property type="match status" value="1"/>
</dbReference>
<dbReference type="PANTHER" id="PTHR21089">
    <property type="entry name" value="SHIKIMATE DEHYDROGENASE"/>
    <property type="match status" value="1"/>
</dbReference>
<comment type="caution">
    <text evidence="8">Lacks conserved residue(s) required for the propagation of feature annotation.</text>
</comment>
<evidence type="ECO:0000256" key="8">
    <source>
        <dbReference type="HAMAP-Rule" id="MF_00222"/>
    </source>
</evidence>
<dbReference type="InterPro" id="IPR046346">
    <property type="entry name" value="Aminoacid_DH-like_N_sf"/>
</dbReference>
<feature type="binding site" evidence="8">
    <location>
        <position position="103"/>
    </location>
    <ligand>
        <name>shikimate</name>
        <dbReference type="ChEBI" id="CHEBI:36208"/>
    </ligand>
</feature>
<feature type="binding site" evidence="8">
    <location>
        <begin position="149"/>
        <end position="154"/>
    </location>
    <ligand>
        <name>NADP(+)</name>
        <dbReference type="ChEBI" id="CHEBI:58349"/>
    </ligand>
</feature>
<dbReference type="GO" id="GO:0019632">
    <property type="term" value="P:shikimate metabolic process"/>
    <property type="evidence" value="ECO:0007669"/>
    <property type="project" value="InterPro"/>
</dbReference>
<evidence type="ECO:0000256" key="1">
    <source>
        <dbReference type="ARBA" id="ARBA00004871"/>
    </source>
</evidence>
<comment type="subunit">
    <text evidence="8">Homodimer.</text>
</comment>
<dbReference type="Gene3D" id="3.40.50.10860">
    <property type="entry name" value="Leucine Dehydrogenase, chain A, domain 1"/>
    <property type="match status" value="1"/>
</dbReference>
<evidence type="ECO:0000256" key="3">
    <source>
        <dbReference type="ARBA" id="ARBA00022605"/>
    </source>
</evidence>
<keyword evidence="6 8" id="KW-0057">Aromatic amino acid biosynthesis</keyword>
<dbReference type="GO" id="GO:0009423">
    <property type="term" value="P:chorismate biosynthetic process"/>
    <property type="evidence" value="ECO:0007669"/>
    <property type="project" value="UniProtKB-UniRule"/>
</dbReference>
<comment type="catalytic activity">
    <reaction evidence="7 8">
        <text>shikimate + NADP(+) = 3-dehydroshikimate + NADPH + H(+)</text>
        <dbReference type="Rhea" id="RHEA:17737"/>
        <dbReference type="ChEBI" id="CHEBI:15378"/>
        <dbReference type="ChEBI" id="CHEBI:16630"/>
        <dbReference type="ChEBI" id="CHEBI:36208"/>
        <dbReference type="ChEBI" id="CHEBI:57783"/>
        <dbReference type="ChEBI" id="CHEBI:58349"/>
        <dbReference type="EC" id="1.1.1.25"/>
    </reaction>
</comment>
<feature type="domain" description="Shikimate dehydrogenase substrate binding N-terminal" evidence="10">
    <location>
        <begin position="22"/>
        <end position="90"/>
    </location>
</feature>
<accession>A0A4R5LXH5</accession>
<dbReference type="InterPro" id="IPR022893">
    <property type="entry name" value="Shikimate_DH_fam"/>
</dbReference>
<keyword evidence="3 8" id="KW-0028">Amino-acid biosynthesis</keyword>
<evidence type="ECO:0000259" key="10">
    <source>
        <dbReference type="Pfam" id="PF08501"/>
    </source>
</evidence>
<dbReference type="GO" id="GO:0050661">
    <property type="term" value="F:NADP binding"/>
    <property type="evidence" value="ECO:0007669"/>
    <property type="project" value="InterPro"/>
</dbReference>
<feature type="binding site" evidence="8">
    <location>
        <begin position="126"/>
        <end position="130"/>
    </location>
    <ligand>
        <name>NADP(+)</name>
        <dbReference type="ChEBI" id="CHEBI:58349"/>
    </ligand>
</feature>
<evidence type="ECO:0000259" key="9">
    <source>
        <dbReference type="Pfam" id="PF01488"/>
    </source>
</evidence>
<sequence length="275" mass="29280">MPRSIPVLCGSLAGQPFTFNVKVHNAAYRALGLDYTFVSFGVEDAALGVQAVRTLGIRGMNVTMPHKQAVIPHLDSLDETAREIGAVNTIDNRSGHLTGYNTDCMGAVRALEEAGTLSGKRIALLGAGGAARAIAWGVKRAGASVTVFNRTAERGRALAEVFGLRFGGALEDFDAQAFDGVVNATAAGFRAPDASPLAPHQLAPHLLVMDAAFLPVRTRLIRDAAEQGCKTIDGTHMMLHQFCGQIELYTERAAPLEVMRAALLDEIERVSRNTA</sequence>
<dbReference type="Pfam" id="PF08501">
    <property type="entry name" value="Shikimate_dh_N"/>
    <property type="match status" value="1"/>
</dbReference>
<evidence type="ECO:0000256" key="2">
    <source>
        <dbReference type="ARBA" id="ARBA00012962"/>
    </source>
</evidence>
<dbReference type="RefSeq" id="WP_133200309.1">
    <property type="nucleotide sequence ID" value="NZ_JBHUCW010000023.1"/>
</dbReference>
<evidence type="ECO:0000313" key="12">
    <source>
        <dbReference type="Proteomes" id="UP000295722"/>
    </source>
</evidence>
<dbReference type="EC" id="1.1.1.25" evidence="2 8"/>
<dbReference type="EMBL" id="SMRP01000059">
    <property type="protein sequence ID" value="TDG16703.1"/>
    <property type="molecule type" value="Genomic_DNA"/>
</dbReference>
<evidence type="ECO:0000313" key="11">
    <source>
        <dbReference type="EMBL" id="TDG16703.1"/>
    </source>
</evidence>
<dbReference type="CDD" id="cd01065">
    <property type="entry name" value="NAD_bind_Shikimate_DH"/>
    <property type="match status" value="1"/>
</dbReference>
<feature type="binding site" evidence="8">
    <location>
        <position position="63"/>
    </location>
    <ligand>
        <name>shikimate</name>
        <dbReference type="ChEBI" id="CHEBI:36208"/>
    </ligand>
</feature>
<feature type="binding site" evidence="8">
    <location>
        <position position="241"/>
    </location>
    <ligand>
        <name>shikimate</name>
        <dbReference type="ChEBI" id="CHEBI:36208"/>
    </ligand>
</feature>